<evidence type="ECO:0000256" key="2">
    <source>
        <dbReference type="ARBA" id="ARBA00004496"/>
    </source>
</evidence>
<dbReference type="PANTHER" id="PTHR43722:SF1">
    <property type="entry name" value="PROLINE IMINOPEPTIDASE"/>
    <property type="match status" value="1"/>
</dbReference>
<feature type="domain" description="AB hydrolase-1" evidence="10">
    <location>
        <begin position="35"/>
        <end position="148"/>
    </location>
</feature>
<dbReference type="AlphaFoldDB" id="A0A928X4T5"/>
<keyword evidence="6" id="KW-0963">Cytoplasm</keyword>
<evidence type="ECO:0000259" key="10">
    <source>
        <dbReference type="Pfam" id="PF00561"/>
    </source>
</evidence>
<dbReference type="EC" id="3.4.11.5" evidence="4"/>
<gene>
    <name evidence="11" type="ORF">IQ260_11495</name>
</gene>
<dbReference type="GO" id="GO:0006508">
    <property type="term" value="P:proteolysis"/>
    <property type="evidence" value="ECO:0007669"/>
    <property type="project" value="UniProtKB-KW"/>
</dbReference>
<dbReference type="EMBL" id="JADEXP010000086">
    <property type="protein sequence ID" value="MBE9067278.1"/>
    <property type="molecule type" value="Genomic_DNA"/>
</dbReference>
<evidence type="ECO:0000256" key="1">
    <source>
        <dbReference type="ARBA" id="ARBA00001585"/>
    </source>
</evidence>
<comment type="catalytic activity">
    <reaction evidence="1">
        <text>Release of N-terminal proline from a peptide.</text>
        <dbReference type="EC" id="3.4.11.5"/>
    </reaction>
</comment>
<dbReference type="InterPro" id="IPR002410">
    <property type="entry name" value="Peptidase_S33"/>
</dbReference>
<dbReference type="GO" id="GO:0004177">
    <property type="term" value="F:aminopeptidase activity"/>
    <property type="evidence" value="ECO:0007669"/>
    <property type="project" value="UniProtKB-KW"/>
</dbReference>
<organism evidence="11 12">
    <name type="scientific">Leptolyngbya cf. ectocarpi LEGE 11479</name>
    <dbReference type="NCBI Taxonomy" id="1828722"/>
    <lineage>
        <taxon>Bacteria</taxon>
        <taxon>Bacillati</taxon>
        <taxon>Cyanobacteriota</taxon>
        <taxon>Cyanophyceae</taxon>
        <taxon>Leptolyngbyales</taxon>
        <taxon>Leptolyngbyaceae</taxon>
        <taxon>Leptolyngbya group</taxon>
        <taxon>Leptolyngbya</taxon>
    </lineage>
</organism>
<evidence type="ECO:0000256" key="5">
    <source>
        <dbReference type="ARBA" id="ARBA00022438"/>
    </source>
</evidence>
<keyword evidence="12" id="KW-1185">Reference proteome</keyword>
<evidence type="ECO:0000313" key="11">
    <source>
        <dbReference type="EMBL" id="MBE9067278.1"/>
    </source>
</evidence>
<reference evidence="11" key="1">
    <citation type="submission" date="2020-10" db="EMBL/GenBank/DDBJ databases">
        <authorList>
            <person name="Castelo-Branco R."/>
            <person name="Eusebio N."/>
            <person name="Adriana R."/>
            <person name="Vieira A."/>
            <person name="Brugerolle De Fraissinette N."/>
            <person name="Rezende De Castro R."/>
            <person name="Schneider M.P."/>
            <person name="Vasconcelos V."/>
            <person name="Leao P.N."/>
        </authorList>
    </citation>
    <scope>NUCLEOTIDE SEQUENCE</scope>
    <source>
        <strain evidence="11">LEGE 11479</strain>
    </source>
</reference>
<dbReference type="PANTHER" id="PTHR43722">
    <property type="entry name" value="PROLINE IMINOPEPTIDASE"/>
    <property type="match status" value="1"/>
</dbReference>
<keyword evidence="8 11" id="KW-0378">Hydrolase</keyword>
<evidence type="ECO:0000256" key="4">
    <source>
        <dbReference type="ARBA" id="ARBA00012568"/>
    </source>
</evidence>
<comment type="similarity">
    <text evidence="3">Belongs to the peptidase S33 family.</text>
</comment>
<feature type="non-terminal residue" evidence="11">
    <location>
        <position position="164"/>
    </location>
</feature>
<dbReference type="Pfam" id="PF00561">
    <property type="entry name" value="Abhydrolase_1"/>
    <property type="match status" value="1"/>
</dbReference>
<comment type="subcellular location">
    <subcellularLocation>
        <location evidence="2">Cytoplasm</location>
    </subcellularLocation>
</comment>
<keyword evidence="7" id="KW-0645">Protease</keyword>
<dbReference type="PRINTS" id="PR00111">
    <property type="entry name" value="ABHYDROLASE"/>
</dbReference>
<accession>A0A928X4T5</accession>
<evidence type="ECO:0000256" key="6">
    <source>
        <dbReference type="ARBA" id="ARBA00022490"/>
    </source>
</evidence>
<dbReference type="SUPFAM" id="SSF53474">
    <property type="entry name" value="alpha/beta-Hydrolases"/>
    <property type="match status" value="1"/>
</dbReference>
<name>A0A928X4T5_LEPEC</name>
<sequence>MRQPYPPIIPYRQGQLSVSPIHTLHFEEVGNPQGKPVVFLHGGPGGGIVPFYRQFFDPERWRIVLFDQRGCGQSTPPAELTDNTTWDLVDDIERLRSHLAIEQWTVFGGSWGSTLALAYAQRYPHQCTGLILRGIFMLRPKEIRWFYQEGASYIFPDAWEQYLS</sequence>
<dbReference type="RefSeq" id="WP_193993245.1">
    <property type="nucleotide sequence ID" value="NZ_JADEXP010000086.1"/>
</dbReference>
<dbReference type="InterPro" id="IPR005944">
    <property type="entry name" value="Pro_iminopeptidase"/>
</dbReference>
<dbReference type="Proteomes" id="UP000615026">
    <property type="component" value="Unassembled WGS sequence"/>
</dbReference>
<evidence type="ECO:0000256" key="3">
    <source>
        <dbReference type="ARBA" id="ARBA00010088"/>
    </source>
</evidence>
<dbReference type="PRINTS" id="PR00793">
    <property type="entry name" value="PROAMNOPTASE"/>
</dbReference>
<evidence type="ECO:0000256" key="9">
    <source>
        <dbReference type="ARBA" id="ARBA00029605"/>
    </source>
</evidence>
<evidence type="ECO:0000256" key="8">
    <source>
        <dbReference type="ARBA" id="ARBA00022801"/>
    </source>
</evidence>
<evidence type="ECO:0000256" key="7">
    <source>
        <dbReference type="ARBA" id="ARBA00022670"/>
    </source>
</evidence>
<keyword evidence="5" id="KW-0031">Aminopeptidase</keyword>
<protein>
    <recommendedName>
        <fullName evidence="4">prolyl aminopeptidase</fullName>
        <ecNumber evidence="4">3.4.11.5</ecNumber>
    </recommendedName>
    <alternativeName>
        <fullName evidence="9">Prolyl aminopeptidase</fullName>
    </alternativeName>
</protein>
<evidence type="ECO:0000313" key="12">
    <source>
        <dbReference type="Proteomes" id="UP000615026"/>
    </source>
</evidence>
<dbReference type="Gene3D" id="3.40.50.1820">
    <property type="entry name" value="alpha/beta hydrolase"/>
    <property type="match status" value="1"/>
</dbReference>
<comment type="caution">
    <text evidence="11">The sequence shown here is derived from an EMBL/GenBank/DDBJ whole genome shotgun (WGS) entry which is preliminary data.</text>
</comment>
<dbReference type="InterPro" id="IPR029058">
    <property type="entry name" value="AB_hydrolase_fold"/>
</dbReference>
<proteinExistence type="inferred from homology"/>
<dbReference type="GO" id="GO:0005737">
    <property type="term" value="C:cytoplasm"/>
    <property type="evidence" value="ECO:0007669"/>
    <property type="project" value="UniProtKB-SubCell"/>
</dbReference>
<dbReference type="InterPro" id="IPR000073">
    <property type="entry name" value="AB_hydrolase_1"/>
</dbReference>